<evidence type="ECO:0000313" key="3">
    <source>
        <dbReference type="Proteomes" id="UP000509704"/>
    </source>
</evidence>
<gene>
    <name evidence="2" type="ORF">HG535_0G02050</name>
</gene>
<name>A0A7H9B6L1_ZYGMR</name>
<keyword evidence="3" id="KW-1185">Reference proteome</keyword>
<feature type="region of interest" description="Disordered" evidence="1">
    <location>
        <begin position="141"/>
        <end position="196"/>
    </location>
</feature>
<dbReference type="InterPro" id="IPR013877">
    <property type="entry name" value="YAP-bd/ALF4/Glomulin"/>
</dbReference>
<accession>A0A7H9B6L1</accession>
<dbReference type="AlphaFoldDB" id="A0A7H9B6L1"/>
<dbReference type="KEGG" id="zmk:HG535_0G02050"/>
<dbReference type="GO" id="GO:0034599">
    <property type="term" value="P:cellular response to oxidative stress"/>
    <property type="evidence" value="ECO:0007669"/>
    <property type="project" value="InterPro"/>
</dbReference>
<proteinExistence type="predicted"/>
<dbReference type="GO" id="GO:0005737">
    <property type="term" value="C:cytoplasm"/>
    <property type="evidence" value="ECO:0007669"/>
    <property type="project" value="TreeGrafter"/>
</dbReference>
<evidence type="ECO:0000256" key="1">
    <source>
        <dbReference type="SAM" id="MobiDB-lite"/>
    </source>
</evidence>
<dbReference type="RefSeq" id="XP_037146046.1">
    <property type="nucleotide sequence ID" value="XM_037290151.1"/>
</dbReference>
<dbReference type="Pfam" id="PF08568">
    <property type="entry name" value="Kinetochor_Ybp2"/>
    <property type="match status" value="1"/>
</dbReference>
<sequence>MESIDLVCGNLVKAFTDQGDDPVSLVTIIEMYIEQVDSEGTIKEKAKFLECLLSQLQANPKIVGEIGWDLPKGLLSFLSAKNVNYHRKLSTEVLVTLIMACFNEIALFGNPKECLLVGTQLLSELSVIDIAFNLEDDRDKHKECNDQNSDSENFNGENTNSSSQSTVDDLTPTQSSREAFTNEEIQQDLDTSNSDKNIERNPAEFFFGLQSYILFELIQTVLRRISTLYPSKFLGMAVSAIVKYMKVNIEELEDTNIVLRRVYTLCRVYVPSNAPGDIKKDGKLSSQELEKIQEDELALQRKLLCSLCTFGIGYALKTVPLRSDIQYYSSLTGASLDHPQFYQSTAEICLRYFQLALSFDIDVKESLLEFIKETRNIYRSLPPDSLIVNEEARSAISQVIYQLSYTYQLQKLAKCKDLILDSNGVFILSALHQEATGKTLFREIRIQDAVCLYLRCTTPQLFSEEYTNLAAETAARYWLWVAITNSSFKEMKDGLNELPSYLNTVFLQMYLMRNCNQVNEQMRMVNVTLLTRILCLMPEEISFSFAVDTLLTCPYAHAKLIILGILKDLMLKTCQCKEGVTSEMEKLNISAKGAEQKESNISLAPPPPPPRPYILLNEHRMASMHSLAMLVVQNAKKEDSEKDDLILLLTYINFFIALKSKWNSGLLTVIHSEIQDAFAAKDDETKEVKLIKLSNDTLGENL</sequence>
<protein>
    <submittedName>
        <fullName evidence="2">Uncharacterized protein</fullName>
    </submittedName>
</protein>
<dbReference type="InterPro" id="IPR040347">
    <property type="entry name" value="YBP1/2"/>
</dbReference>
<organism evidence="2 3">
    <name type="scientific">Zygotorulaspora mrakii</name>
    <name type="common">Zygosaccharomyces mrakii</name>
    <dbReference type="NCBI Taxonomy" id="42260"/>
    <lineage>
        <taxon>Eukaryota</taxon>
        <taxon>Fungi</taxon>
        <taxon>Dikarya</taxon>
        <taxon>Ascomycota</taxon>
        <taxon>Saccharomycotina</taxon>
        <taxon>Saccharomycetes</taxon>
        <taxon>Saccharomycetales</taxon>
        <taxon>Saccharomycetaceae</taxon>
        <taxon>Zygotorulaspora</taxon>
    </lineage>
</organism>
<dbReference type="OrthoDB" id="5396786at2759"/>
<dbReference type="PANTHER" id="PTHR28020:SF1">
    <property type="entry name" value="YAP1-BINDING PROTEIN 1-RELATED"/>
    <property type="match status" value="1"/>
</dbReference>
<feature type="compositionally biased region" description="Polar residues" evidence="1">
    <location>
        <begin position="146"/>
        <end position="179"/>
    </location>
</feature>
<reference evidence="2 3" key="1">
    <citation type="submission" date="2020-07" db="EMBL/GenBank/DDBJ databases">
        <title>The yeast mating-type switching endonuclease HO is a domesticated member of an unorthodox homing genetic element family.</title>
        <authorList>
            <person name="Coughlan A.Y."/>
            <person name="Lombardi L."/>
            <person name="Braun-Galleani S."/>
            <person name="Martos A.R."/>
            <person name="Galeote V."/>
            <person name="Bigey F."/>
            <person name="Dequin S."/>
            <person name="Byrne K.P."/>
            <person name="Wolfe K.H."/>
        </authorList>
    </citation>
    <scope>NUCLEOTIDE SEQUENCE [LARGE SCALE GENOMIC DNA]</scope>
    <source>
        <strain evidence="2 3">NRRL Y-6702</strain>
    </source>
</reference>
<dbReference type="Proteomes" id="UP000509704">
    <property type="component" value="Chromosome 7"/>
</dbReference>
<dbReference type="PANTHER" id="PTHR28020">
    <property type="entry name" value="YAP1-BINDING PROTEIN 1-RELATED"/>
    <property type="match status" value="1"/>
</dbReference>
<evidence type="ECO:0000313" key="2">
    <source>
        <dbReference type="EMBL" id="QLG74321.1"/>
    </source>
</evidence>
<dbReference type="GeneID" id="59238104"/>
<dbReference type="EMBL" id="CP058610">
    <property type="protein sequence ID" value="QLG74321.1"/>
    <property type="molecule type" value="Genomic_DNA"/>
</dbReference>